<keyword evidence="3" id="KW-1185">Reference proteome</keyword>
<proteinExistence type="predicted"/>
<dbReference type="AlphaFoldDB" id="A0A219B7G7"/>
<evidence type="ECO:0000313" key="2">
    <source>
        <dbReference type="EMBL" id="OWV34307.1"/>
    </source>
</evidence>
<accession>A0A219B7G7</accession>
<evidence type="ECO:0000256" key="1">
    <source>
        <dbReference type="SAM" id="MobiDB-lite"/>
    </source>
</evidence>
<dbReference type="RefSeq" id="WP_088713007.1">
    <property type="nucleotide sequence ID" value="NZ_NFZT01000001.1"/>
</dbReference>
<sequence length="64" mass="7011">MLVSSAAMIDNLALLLAHVFMGLCLFRAMKIEAGEEQVRMSKPRPKSGPNGRPKDSSKIGARRK</sequence>
<comment type="caution">
    <text evidence="2">The sequence shown here is derived from an EMBL/GenBank/DDBJ whole genome shotgun (WGS) entry which is preliminary data.</text>
</comment>
<dbReference type="EMBL" id="NFZT01000001">
    <property type="protein sequence ID" value="OWV34307.1"/>
    <property type="molecule type" value="Genomic_DNA"/>
</dbReference>
<feature type="region of interest" description="Disordered" evidence="1">
    <location>
        <begin position="35"/>
        <end position="64"/>
    </location>
</feature>
<dbReference type="Proteomes" id="UP000198462">
    <property type="component" value="Unassembled WGS sequence"/>
</dbReference>
<organism evidence="2 3">
    <name type="scientific">Pacificimonas flava</name>
    <dbReference type="NCBI Taxonomy" id="1234595"/>
    <lineage>
        <taxon>Bacteria</taxon>
        <taxon>Pseudomonadati</taxon>
        <taxon>Pseudomonadota</taxon>
        <taxon>Alphaproteobacteria</taxon>
        <taxon>Sphingomonadales</taxon>
        <taxon>Sphingosinicellaceae</taxon>
        <taxon>Pacificimonas</taxon>
    </lineage>
</organism>
<protein>
    <submittedName>
        <fullName evidence="2">Uncharacterized protein</fullName>
    </submittedName>
</protein>
<evidence type="ECO:0000313" key="3">
    <source>
        <dbReference type="Proteomes" id="UP000198462"/>
    </source>
</evidence>
<reference evidence="3" key="1">
    <citation type="submission" date="2017-05" db="EMBL/GenBank/DDBJ databases">
        <authorList>
            <person name="Lin X."/>
        </authorList>
    </citation>
    <scope>NUCLEOTIDE SEQUENCE [LARGE SCALE GENOMIC DNA]</scope>
    <source>
        <strain evidence="3">JLT2012</strain>
    </source>
</reference>
<gene>
    <name evidence="2" type="ORF">B5C34_13125</name>
</gene>
<name>A0A219B7G7_9SPHN</name>